<dbReference type="Proteomes" id="UP000198857">
    <property type="component" value="Unassembled WGS sequence"/>
</dbReference>
<feature type="active site" evidence="1">
    <location>
        <position position="641"/>
    </location>
</feature>
<evidence type="ECO:0000256" key="1">
    <source>
        <dbReference type="PIRSR" id="PIRSR637460-1"/>
    </source>
</evidence>
<dbReference type="PANTHER" id="PTHR37981:SF1">
    <property type="entry name" value="SGNH HYDROLASE-TYPE ESTERASE DOMAIN-CONTAINING PROTEIN"/>
    <property type="match status" value="1"/>
</dbReference>
<keyword evidence="2" id="KW-1015">Disulfide bond</keyword>
<dbReference type="CDD" id="cd01823">
    <property type="entry name" value="SEST_like"/>
    <property type="match status" value="1"/>
</dbReference>
<dbReference type="InterPro" id="IPR037460">
    <property type="entry name" value="SEST-like"/>
</dbReference>
<evidence type="ECO:0000256" key="4">
    <source>
        <dbReference type="SAM" id="SignalP"/>
    </source>
</evidence>
<name>A0A1I5RWP1_9ACTN</name>
<dbReference type="PANTHER" id="PTHR37981">
    <property type="entry name" value="LIPASE 2"/>
    <property type="match status" value="1"/>
</dbReference>
<reference evidence="7" key="1">
    <citation type="submission" date="2016-10" db="EMBL/GenBank/DDBJ databases">
        <authorList>
            <person name="Varghese N."/>
            <person name="Submissions S."/>
        </authorList>
    </citation>
    <scope>NUCLEOTIDE SEQUENCE [LARGE SCALE GENOMIC DNA]</scope>
    <source>
        <strain evidence="7">DSM 44208</strain>
    </source>
</reference>
<dbReference type="Pfam" id="PF13472">
    <property type="entry name" value="Lipase_GDSL_2"/>
    <property type="match status" value="1"/>
</dbReference>
<evidence type="ECO:0000259" key="5">
    <source>
        <dbReference type="Pfam" id="PF13472"/>
    </source>
</evidence>
<organism evidence="6 7">
    <name type="scientific">Geodermatophilus dictyosporus</name>
    <dbReference type="NCBI Taxonomy" id="1523247"/>
    <lineage>
        <taxon>Bacteria</taxon>
        <taxon>Bacillati</taxon>
        <taxon>Actinomycetota</taxon>
        <taxon>Actinomycetes</taxon>
        <taxon>Geodermatophilales</taxon>
        <taxon>Geodermatophilaceae</taxon>
        <taxon>Geodermatophilus</taxon>
    </lineage>
</organism>
<dbReference type="InterPro" id="IPR013830">
    <property type="entry name" value="SGNH_hydro"/>
</dbReference>
<dbReference type="GO" id="GO:0019433">
    <property type="term" value="P:triglyceride catabolic process"/>
    <property type="evidence" value="ECO:0007669"/>
    <property type="project" value="TreeGrafter"/>
</dbReference>
<dbReference type="InterPro" id="IPR036514">
    <property type="entry name" value="SGNH_hydro_sf"/>
</dbReference>
<keyword evidence="6" id="KW-0378">Hydrolase</keyword>
<feature type="disulfide bond" evidence="2">
    <location>
        <begin position="536"/>
        <end position="610"/>
    </location>
</feature>
<keyword evidence="4" id="KW-0732">Signal</keyword>
<evidence type="ECO:0000256" key="3">
    <source>
        <dbReference type="SAM" id="MobiDB-lite"/>
    </source>
</evidence>
<feature type="signal peptide" evidence="4">
    <location>
        <begin position="1"/>
        <end position="28"/>
    </location>
</feature>
<proteinExistence type="predicted"/>
<evidence type="ECO:0000313" key="7">
    <source>
        <dbReference type="Proteomes" id="UP000198857"/>
    </source>
</evidence>
<feature type="domain" description="SGNH hydrolase-type esterase" evidence="5">
    <location>
        <begin position="348"/>
        <end position="648"/>
    </location>
</feature>
<keyword evidence="7" id="KW-1185">Reference proteome</keyword>
<protein>
    <submittedName>
        <fullName evidence="6">GDSL-like Lipase/Acylhydrolase family protein</fullName>
    </submittedName>
</protein>
<sequence>MGLRRACLSLMASSAAAAAFFSPVAATADTVPGTLPESLSEAPQAFSTQAADSSPQGLQVIVNERGRISTSSDAAGLIGTTGSLTIDKPSGATVRRAVLLAASTGGRGPMQGEITLDGAPVALGHETASYIGSSNYWADVTSAVKAKLDTAPAGAVSFTLGESASGSLDGEILSVIFNDPNQGADRSVTFLFGATQTAGDNFTLQLSGPIDPLAPSTIAQMSLGISYGYQSDGIQQYSTVDVNGRRLTSSAGGEDDGQGSDGALITVGGHGDLPFNADAQLPPSGPRSDDELYDLKPFVRAGDTAINVTTANPSNDDNIFFAMFMTNPPVTDVITPGDPQLGPFKYVALGDSFSAGEGVEPFFEPNNKCHRSTQAYSTLVQVPGADATLQELSRNPDTGVAWGFQACSGAEARNLLNDGAGRYGDPLGQLELNRSADTGNANDLPVDADTDLVTVTIGGNDASFADIVTFCATTPNCQTARYQGKTLDQFQREARDRLAPQLSAIYARVHEQAPQARILVLGYPQLFPASAAEQNCAKLREQTVYVRASAAGRGAVVPVANIGFTNAEQNAMRRWTSELNQTIADRVNRDGSGYVEFVPVDAAFAGHEVCGNAGEWINGPTLATIASIRGRSPVANSQSFHPNAAGQADGYAAAVNERLGLPHF</sequence>
<dbReference type="Gene3D" id="3.40.50.1110">
    <property type="entry name" value="SGNH hydrolase"/>
    <property type="match status" value="1"/>
</dbReference>
<dbReference type="EMBL" id="FOWQ01000006">
    <property type="protein sequence ID" value="SFP62969.1"/>
    <property type="molecule type" value="Genomic_DNA"/>
</dbReference>
<dbReference type="GO" id="GO:0004806">
    <property type="term" value="F:triacylglycerol lipase activity"/>
    <property type="evidence" value="ECO:0007669"/>
    <property type="project" value="TreeGrafter"/>
</dbReference>
<feature type="active site" description="Nucleophile" evidence="1">
    <location>
        <position position="352"/>
    </location>
</feature>
<accession>A0A1I5RWP1</accession>
<feature type="disulfide bond" evidence="2">
    <location>
        <begin position="471"/>
        <end position="477"/>
    </location>
</feature>
<feature type="chain" id="PRO_5011590127" evidence="4">
    <location>
        <begin position="29"/>
        <end position="664"/>
    </location>
</feature>
<dbReference type="AlphaFoldDB" id="A0A1I5RWP1"/>
<dbReference type="SUPFAM" id="SSF52266">
    <property type="entry name" value="SGNH hydrolase"/>
    <property type="match status" value="1"/>
</dbReference>
<dbReference type="STRING" id="1523247.SAMN05660464_3761"/>
<gene>
    <name evidence="6" type="ORF">SAMN05660464_3761</name>
</gene>
<feature type="disulfide bond" evidence="2">
    <location>
        <begin position="369"/>
        <end position="407"/>
    </location>
</feature>
<feature type="region of interest" description="Disordered" evidence="3">
    <location>
        <begin position="245"/>
        <end position="267"/>
    </location>
</feature>
<evidence type="ECO:0000256" key="2">
    <source>
        <dbReference type="PIRSR" id="PIRSR637460-2"/>
    </source>
</evidence>
<evidence type="ECO:0000313" key="6">
    <source>
        <dbReference type="EMBL" id="SFP62969.1"/>
    </source>
</evidence>